<feature type="coiled-coil region" evidence="1">
    <location>
        <begin position="81"/>
        <end position="129"/>
    </location>
</feature>
<dbReference type="AlphaFoldDB" id="A0A8S3PU71"/>
<organism evidence="3 4">
    <name type="scientific">Mytilus edulis</name>
    <name type="common">Blue mussel</name>
    <dbReference type="NCBI Taxonomy" id="6550"/>
    <lineage>
        <taxon>Eukaryota</taxon>
        <taxon>Metazoa</taxon>
        <taxon>Spiralia</taxon>
        <taxon>Lophotrochozoa</taxon>
        <taxon>Mollusca</taxon>
        <taxon>Bivalvia</taxon>
        <taxon>Autobranchia</taxon>
        <taxon>Pteriomorphia</taxon>
        <taxon>Mytilida</taxon>
        <taxon>Mytiloidea</taxon>
        <taxon>Mytilidae</taxon>
        <taxon>Mytilinae</taxon>
        <taxon>Mytilus</taxon>
    </lineage>
</organism>
<proteinExistence type="predicted"/>
<sequence>MCPNQVALPQNKGWDDFPKATDTSDLADLARVKWYRNFVSHDEKGELTLADFNNYRGDLEQQFVDLKCQLLGRENKYNKKFKEIDDQLVEHTDELVEHKDELVEHKDILVENEDKLVELDDQIDNMKKTHFHTDKLNDFWLLFDKTIKTASKL</sequence>
<evidence type="ECO:0000313" key="4">
    <source>
        <dbReference type="Proteomes" id="UP000683360"/>
    </source>
</evidence>
<name>A0A8S3PU71_MYTED</name>
<evidence type="ECO:0000256" key="1">
    <source>
        <dbReference type="SAM" id="Coils"/>
    </source>
</evidence>
<reference evidence="3" key="1">
    <citation type="submission" date="2021-03" db="EMBL/GenBank/DDBJ databases">
        <authorList>
            <person name="Bekaert M."/>
        </authorList>
    </citation>
    <scope>NUCLEOTIDE SEQUENCE</scope>
</reference>
<protein>
    <recommendedName>
        <fullName evidence="2">DZIP3-like HEPN domain-containing protein</fullName>
    </recommendedName>
</protein>
<keyword evidence="4" id="KW-1185">Reference proteome</keyword>
<keyword evidence="1" id="KW-0175">Coiled coil</keyword>
<dbReference type="OrthoDB" id="6367890at2759"/>
<accession>A0A8S3PU71</accession>
<evidence type="ECO:0000259" key="2">
    <source>
        <dbReference type="Pfam" id="PF18738"/>
    </source>
</evidence>
<evidence type="ECO:0000313" key="3">
    <source>
        <dbReference type="EMBL" id="CAG2186213.1"/>
    </source>
</evidence>
<dbReference type="InterPro" id="IPR041249">
    <property type="entry name" value="HEPN_DZIP3"/>
</dbReference>
<gene>
    <name evidence="3" type="ORF">MEDL_1754</name>
</gene>
<dbReference type="Proteomes" id="UP000683360">
    <property type="component" value="Unassembled WGS sequence"/>
</dbReference>
<dbReference type="Pfam" id="PF18738">
    <property type="entry name" value="HEPN_DZIP3"/>
    <property type="match status" value="1"/>
</dbReference>
<feature type="domain" description="DZIP3-like HEPN" evidence="2">
    <location>
        <begin position="9"/>
        <end position="89"/>
    </location>
</feature>
<dbReference type="EMBL" id="CAJPWZ010000121">
    <property type="protein sequence ID" value="CAG2186213.1"/>
    <property type="molecule type" value="Genomic_DNA"/>
</dbReference>
<comment type="caution">
    <text evidence="3">The sequence shown here is derived from an EMBL/GenBank/DDBJ whole genome shotgun (WGS) entry which is preliminary data.</text>
</comment>